<evidence type="ECO:0000313" key="1">
    <source>
        <dbReference type="EMBL" id="QSQ07701.1"/>
    </source>
</evidence>
<organism evidence="1 2">
    <name type="scientific">Koleobacter methoxysyntrophicus</name>
    <dbReference type="NCBI Taxonomy" id="2751313"/>
    <lineage>
        <taxon>Bacteria</taxon>
        <taxon>Bacillati</taxon>
        <taxon>Bacillota</taxon>
        <taxon>Clostridia</taxon>
        <taxon>Koleobacterales</taxon>
        <taxon>Koleobacteraceae</taxon>
        <taxon>Koleobacter</taxon>
    </lineage>
</organism>
<sequence length="77" mass="8190">MILRKKQPLRSFQKEIIGLNKKVPLVSGKYARYINLDNAASTPVGTGVLIGPTATFARGAPDYAGGGTIETVSLEDI</sequence>
<protein>
    <submittedName>
        <fullName evidence="1">Uncharacterized protein</fullName>
    </submittedName>
</protein>
<dbReference type="EMBL" id="CP059066">
    <property type="protein sequence ID" value="QSQ07701.1"/>
    <property type="molecule type" value="Genomic_DNA"/>
</dbReference>
<accession>A0A8A0RGV1</accession>
<keyword evidence="2" id="KW-1185">Reference proteome</keyword>
<dbReference type="AlphaFoldDB" id="A0A8A0RGV1"/>
<evidence type="ECO:0000313" key="2">
    <source>
        <dbReference type="Proteomes" id="UP000662904"/>
    </source>
</evidence>
<gene>
    <name evidence="1" type="ORF">H0A61_00017</name>
</gene>
<name>A0A8A0RGV1_9FIRM</name>
<reference evidence="1" key="1">
    <citation type="submission" date="2020-07" db="EMBL/GenBank/DDBJ databases">
        <title>Koleobacter methoxysyntrophicus gen. nov., sp. nov., a novel anaerobic bacterium isolated from deep subsurface oil field and proposal of Koleobacterales ord. nov. in the phylum Firmicutes.</title>
        <authorList>
            <person name="Sakamoto S."/>
            <person name="Tamaki H."/>
        </authorList>
    </citation>
    <scope>NUCLEOTIDE SEQUENCE</scope>
    <source>
        <strain evidence="1">NRmbB1</strain>
    </source>
</reference>
<proteinExistence type="predicted"/>
<dbReference type="RefSeq" id="WP_206707959.1">
    <property type="nucleotide sequence ID" value="NZ_CP059066.1"/>
</dbReference>
<dbReference type="KEGG" id="kme:H0A61_00017"/>
<dbReference type="Proteomes" id="UP000662904">
    <property type="component" value="Chromosome"/>
</dbReference>